<gene>
    <name evidence="1" type="ORF">Ddye_009912</name>
</gene>
<protein>
    <submittedName>
        <fullName evidence="1">Uncharacterized protein</fullName>
    </submittedName>
</protein>
<dbReference type="PANTHER" id="PTHR47481">
    <property type="match status" value="1"/>
</dbReference>
<dbReference type="Proteomes" id="UP001280121">
    <property type="component" value="Unassembled WGS sequence"/>
</dbReference>
<proteinExistence type="predicted"/>
<reference evidence="1" key="1">
    <citation type="journal article" date="2023" name="Plant J.">
        <title>Genome sequences and population genomics provide insights into the demographic history, inbreeding, and mutation load of two 'living fossil' tree species of Dipteronia.</title>
        <authorList>
            <person name="Feng Y."/>
            <person name="Comes H.P."/>
            <person name="Chen J."/>
            <person name="Zhu S."/>
            <person name="Lu R."/>
            <person name="Zhang X."/>
            <person name="Li P."/>
            <person name="Qiu J."/>
            <person name="Olsen K.M."/>
            <person name="Qiu Y."/>
        </authorList>
    </citation>
    <scope>NUCLEOTIDE SEQUENCE</scope>
    <source>
        <strain evidence="1">KIB01</strain>
    </source>
</reference>
<accession>A0AAE0CMN1</accession>
<keyword evidence="2" id="KW-1185">Reference proteome</keyword>
<name>A0AAE0CMN1_9ROSI</name>
<dbReference type="AlphaFoldDB" id="A0AAE0CMN1"/>
<comment type="caution">
    <text evidence="1">The sequence shown here is derived from an EMBL/GenBank/DDBJ whole genome shotgun (WGS) entry which is preliminary data.</text>
</comment>
<evidence type="ECO:0000313" key="1">
    <source>
        <dbReference type="EMBL" id="KAK2656860.1"/>
    </source>
</evidence>
<evidence type="ECO:0000313" key="2">
    <source>
        <dbReference type="Proteomes" id="UP001280121"/>
    </source>
</evidence>
<organism evidence="1 2">
    <name type="scientific">Dipteronia dyeriana</name>
    <dbReference type="NCBI Taxonomy" id="168575"/>
    <lineage>
        <taxon>Eukaryota</taxon>
        <taxon>Viridiplantae</taxon>
        <taxon>Streptophyta</taxon>
        <taxon>Embryophyta</taxon>
        <taxon>Tracheophyta</taxon>
        <taxon>Spermatophyta</taxon>
        <taxon>Magnoliopsida</taxon>
        <taxon>eudicotyledons</taxon>
        <taxon>Gunneridae</taxon>
        <taxon>Pentapetalae</taxon>
        <taxon>rosids</taxon>
        <taxon>malvids</taxon>
        <taxon>Sapindales</taxon>
        <taxon>Sapindaceae</taxon>
        <taxon>Hippocastanoideae</taxon>
        <taxon>Acereae</taxon>
        <taxon>Dipteronia</taxon>
    </lineage>
</organism>
<dbReference type="PANTHER" id="PTHR47481:SF10">
    <property type="entry name" value="COPIA-LIKE POLYPROTEIN_RETROTRANSPOSON"/>
    <property type="match status" value="1"/>
</dbReference>
<sequence>MLMSLRKGSKTLDEYLKEFKSICNNLVAIKKPVSDQDKVFQFAHGLGLKYIDFRTAMLTKPPYPSFSQFMLALQGYEQTIHAQKDEEKTYLEHAQAFFGQRS</sequence>
<dbReference type="EMBL" id="JANJYI010000003">
    <property type="protein sequence ID" value="KAK2656860.1"/>
    <property type="molecule type" value="Genomic_DNA"/>
</dbReference>